<gene>
    <name evidence="2" type="ORF">MP11Mi_19910</name>
</gene>
<protein>
    <submittedName>
        <fullName evidence="2">Uncharacterized protein</fullName>
    </submittedName>
</protein>
<name>A0AA97CV15_9ACTN</name>
<evidence type="ECO:0000313" key="2">
    <source>
        <dbReference type="EMBL" id="WOC12899.1"/>
    </source>
</evidence>
<dbReference type="RefSeq" id="WP_420038762.1">
    <property type="nucleotide sequence ID" value="NZ_CP128986.1"/>
</dbReference>
<dbReference type="EMBL" id="CP128986">
    <property type="protein sequence ID" value="WOC12899.1"/>
    <property type="molecule type" value="Genomic_DNA"/>
</dbReference>
<proteinExistence type="predicted"/>
<evidence type="ECO:0000256" key="1">
    <source>
        <dbReference type="SAM" id="MobiDB-lite"/>
    </source>
</evidence>
<feature type="region of interest" description="Disordered" evidence="1">
    <location>
        <begin position="177"/>
        <end position="199"/>
    </location>
</feature>
<accession>A0AA97CV15</accession>
<dbReference type="AlphaFoldDB" id="A0AA97CV15"/>
<organism evidence="2">
    <name type="scientific">Gordonia sp. MP11Mi</name>
    <dbReference type="NCBI Taxonomy" id="3022769"/>
    <lineage>
        <taxon>Bacteria</taxon>
        <taxon>Bacillati</taxon>
        <taxon>Actinomycetota</taxon>
        <taxon>Actinomycetes</taxon>
        <taxon>Mycobacteriales</taxon>
        <taxon>Gordoniaceae</taxon>
        <taxon>Gordonia</taxon>
    </lineage>
</organism>
<reference evidence="2" key="1">
    <citation type="submission" date="2023-06" db="EMBL/GenBank/DDBJ databases">
        <title>Gordonia sp. nov. and Pseudochrobactrum sp. nov., two species isolated from the burying beetle Nicrophorus vespilloides.</title>
        <authorList>
            <person name="Poehlein A."/>
            <person name="Guzman J."/>
            <person name="Daniel R."/>
            <person name="Vilcinskas A."/>
        </authorList>
    </citation>
    <scope>NUCLEOTIDE SEQUENCE</scope>
    <source>
        <strain evidence="2">MP11Mi</strain>
    </source>
</reference>
<sequence>MRKNLLAAGGAAAAVIVVLAVTLSGVLTPSTDGAAVPDEEMQALKGLVQASTSLADAPAVTYDGTITSTLQSGSLTLTVSDLTVTAAGDVHGTVRQEGSGSAEWLQIAGKTLAKGDKGFWQKRPAKNQPAGVFIADSSNDKWVSVEEATLGIDLRDALRPARLGGILRQQDTSLGGTEVKGTAAARGDQTPDRRVTDGVDPTGVAEVEVEDADGGVEGARRYQSTSMTVGVNDDGVATALRGPLGKGYGGDTVKVEADLKVAPLDDAGMREFYSSARTSVAGAKIGSREIVVPDPGGGLDCGGIRCVITYDLSNTTPGLERGAVAIALHTSLKSNGRDIGSCDGNGTMPVNGRSRVTCSVPFTQNADVNAASRMTLTVDGELDPIALDAAVAAGINVGDSSKGWTMTAPKATEEARRFNRQIALVPSGYVYKVGDFAFDGREKDGTLLLTHGPGYDAHVAPSGGLDPAWAGTEQLLSQARDARNAVGDRPIRMVFAEARAADAVRGLLIANKIANVEVVALPLYA</sequence>